<reference evidence="3" key="1">
    <citation type="submission" date="2020-05" db="EMBL/GenBank/DDBJ databases">
        <title>Mycena genomes resolve the evolution of fungal bioluminescence.</title>
        <authorList>
            <person name="Tsai I.J."/>
        </authorList>
    </citation>
    <scope>NUCLEOTIDE SEQUENCE</scope>
    <source>
        <strain evidence="3">160909Yilan</strain>
    </source>
</reference>
<keyword evidence="4" id="KW-1185">Reference proteome</keyword>
<evidence type="ECO:0000313" key="3">
    <source>
        <dbReference type="EMBL" id="KAF7344378.1"/>
    </source>
</evidence>
<dbReference type="Proteomes" id="UP000623467">
    <property type="component" value="Unassembled WGS sequence"/>
</dbReference>
<feature type="transmembrane region" description="Helical" evidence="2">
    <location>
        <begin position="19"/>
        <end position="43"/>
    </location>
</feature>
<dbReference type="AlphaFoldDB" id="A0A8H6XN75"/>
<evidence type="ECO:0000256" key="1">
    <source>
        <dbReference type="SAM" id="MobiDB-lite"/>
    </source>
</evidence>
<accession>A0A8H6XN75</accession>
<protein>
    <submittedName>
        <fullName evidence="3">Uncharacterized protein</fullName>
    </submittedName>
</protein>
<feature type="transmembrane region" description="Helical" evidence="2">
    <location>
        <begin position="600"/>
        <end position="627"/>
    </location>
</feature>
<feature type="region of interest" description="Disordered" evidence="1">
    <location>
        <begin position="225"/>
        <end position="268"/>
    </location>
</feature>
<sequence>MPRHPPLDPGVPPRKRSSFCRFCLCTCPVLFGFFVAVILYGVAKALFQMTQFSHSRVFQNQTLDEVEDRAAVVRPLVDGKQSFDIAVSVWAPSADIDDGESGVDVSETPLFSDIVFRGLHLVDKHISMNVTYQLPISIFQRNILEENDLRASFVLIPTVPSLVNQITNFSTWRPEILKTPPVRSWPFPLGAADNGPQSIADRALDSFGFSMPLLEFHEFGSKCTKSEPILETNSTDEEALSDGNDEDDEEYYEEQEQVQKDTTGEPPGVSDISKYPEHALKRHPFVVTRTQIRVVDETHIFNRKLYNKEHNKLRATSCGQGKDKQPELNLCHRTYKANGNWETRLQLQVPDKETGEPGTEWAYAPYISHAAFSAGPQDLVPVPVNRENCTQFENTSSTDPEFITIHWRLSYSGRSPAKYAGAELITAPKRVAYNESDYKKAMAHSSAEIQNGLIGHRFYEDAHPRRRFLIGGLLGILSPFPSLLSMSYWYTRTSTVSISVSGTTFLALDEILSAFADLANAAETSKLEFSSSEWLKWSAMILWTVAFELSLPFFMMRTVTRLTFSRDASQWIPTVRQISPTHMERTSQRLDSRTSWRIKVGVCVTLIVANYVSIKYYSFVPLGYYIVAPLHPPLGPDDQTTVSNPFAWAYAAASAPLALTGLLSQILLNQRSKTFAGRYKVAVVVGCIEAILRMVNFLPFVIGRFDVRPGLSVAQVIEYTLRATMAWQAVVFPSVTEKTEEEDSQ</sequence>
<evidence type="ECO:0000256" key="2">
    <source>
        <dbReference type="SAM" id="Phobius"/>
    </source>
</evidence>
<feature type="transmembrane region" description="Helical" evidence="2">
    <location>
        <begin position="534"/>
        <end position="556"/>
    </location>
</feature>
<gene>
    <name evidence="3" type="ORF">MSAN_01918800</name>
</gene>
<keyword evidence="2" id="KW-1133">Transmembrane helix</keyword>
<dbReference type="OrthoDB" id="2548253at2759"/>
<dbReference type="EMBL" id="JACAZH010000021">
    <property type="protein sequence ID" value="KAF7344378.1"/>
    <property type="molecule type" value="Genomic_DNA"/>
</dbReference>
<feature type="transmembrane region" description="Helical" evidence="2">
    <location>
        <begin position="468"/>
        <end position="490"/>
    </location>
</feature>
<feature type="compositionally biased region" description="Acidic residues" evidence="1">
    <location>
        <begin position="234"/>
        <end position="256"/>
    </location>
</feature>
<organism evidence="3 4">
    <name type="scientific">Mycena sanguinolenta</name>
    <dbReference type="NCBI Taxonomy" id="230812"/>
    <lineage>
        <taxon>Eukaryota</taxon>
        <taxon>Fungi</taxon>
        <taxon>Dikarya</taxon>
        <taxon>Basidiomycota</taxon>
        <taxon>Agaricomycotina</taxon>
        <taxon>Agaricomycetes</taxon>
        <taxon>Agaricomycetidae</taxon>
        <taxon>Agaricales</taxon>
        <taxon>Marasmiineae</taxon>
        <taxon>Mycenaceae</taxon>
        <taxon>Mycena</taxon>
    </lineage>
</organism>
<proteinExistence type="predicted"/>
<comment type="caution">
    <text evidence="3">The sequence shown here is derived from an EMBL/GenBank/DDBJ whole genome shotgun (WGS) entry which is preliminary data.</text>
</comment>
<evidence type="ECO:0000313" key="4">
    <source>
        <dbReference type="Proteomes" id="UP000623467"/>
    </source>
</evidence>
<feature type="transmembrane region" description="Helical" evidence="2">
    <location>
        <begin position="681"/>
        <end position="702"/>
    </location>
</feature>
<keyword evidence="2" id="KW-0812">Transmembrane</keyword>
<keyword evidence="2" id="KW-0472">Membrane</keyword>
<feature type="transmembrane region" description="Helical" evidence="2">
    <location>
        <begin position="647"/>
        <end position="669"/>
    </location>
</feature>
<name>A0A8H6XN75_9AGAR</name>